<evidence type="ECO:0000313" key="2">
    <source>
        <dbReference type="Proteomes" id="UP000316371"/>
    </source>
</evidence>
<keyword evidence="2" id="KW-1185">Reference proteome</keyword>
<evidence type="ECO:0000313" key="1">
    <source>
        <dbReference type="EMBL" id="TRX38991.1"/>
    </source>
</evidence>
<name>A0A553E1T8_9FLAO</name>
<dbReference type="RefSeq" id="WP_144256677.1">
    <property type="nucleotide sequence ID" value="NZ_VJZT01000010.1"/>
</dbReference>
<accession>A0A553E1T8</accession>
<protein>
    <submittedName>
        <fullName evidence="1">Uncharacterized protein</fullName>
    </submittedName>
</protein>
<dbReference type="EMBL" id="VJZT01000010">
    <property type="protein sequence ID" value="TRX38991.1"/>
    <property type="molecule type" value="Genomic_DNA"/>
</dbReference>
<proteinExistence type="predicted"/>
<dbReference type="AlphaFoldDB" id="A0A553E1T8"/>
<gene>
    <name evidence="1" type="ORF">FNW21_10385</name>
</gene>
<comment type="caution">
    <text evidence="1">The sequence shown here is derived from an EMBL/GenBank/DDBJ whole genome shotgun (WGS) entry which is preliminary data.</text>
</comment>
<sequence length="67" mass="7690">MKAIRVLSKATARLERWRTNSKAISINNYELTYTKFGFNLKAVTTPNKATDSLLTQMYSDENEALFI</sequence>
<dbReference type="Proteomes" id="UP000316371">
    <property type="component" value="Unassembled WGS sequence"/>
</dbReference>
<organism evidence="1 2">
    <name type="scientific">Flavobacterium restrictum</name>
    <dbReference type="NCBI Taxonomy" id="2594428"/>
    <lineage>
        <taxon>Bacteria</taxon>
        <taxon>Pseudomonadati</taxon>
        <taxon>Bacteroidota</taxon>
        <taxon>Flavobacteriia</taxon>
        <taxon>Flavobacteriales</taxon>
        <taxon>Flavobacteriaceae</taxon>
        <taxon>Flavobacterium</taxon>
    </lineage>
</organism>
<dbReference type="OrthoDB" id="1371248at2"/>
<reference evidence="1 2" key="1">
    <citation type="submission" date="2019-07" db="EMBL/GenBank/DDBJ databases">
        <title>Novel species of Flavobacterium.</title>
        <authorList>
            <person name="Liu Q."/>
            <person name="Xin Y.-H."/>
        </authorList>
    </citation>
    <scope>NUCLEOTIDE SEQUENCE [LARGE SCALE GENOMIC DNA]</scope>
    <source>
        <strain evidence="1 2">LB1R34</strain>
    </source>
</reference>